<reference evidence="1" key="1">
    <citation type="submission" date="2014-09" db="EMBL/GenBank/DDBJ databases">
        <authorList>
            <person name="Magalhaes I.L.F."/>
            <person name="Oliveira U."/>
            <person name="Santos F.R."/>
            <person name="Vidigal T.H.D.A."/>
            <person name="Brescovit A.D."/>
            <person name="Santos A.J."/>
        </authorList>
    </citation>
    <scope>NUCLEOTIDE SEQUENCE</scope>
    <source>
        <tissue evidence="1">Shoot tissue taken approximately 20 cm above the soil surface</tissue>
    </source>
</reference>
<sequence length="27" mass="3355">MDIALFRLYLVFIDFDILIENSYLNFR</sequence>
<accession>A0A0A8ZGT7</accession>
<organism evidence="1">
    <name type="scientific">Arundo donax</name>
    <name type="common">Giant reed</name>
    <name type="synonym">Donax arundinaceus</name>
    <dbReference type="NCBI Taxonomy" id="35708"/>
    <lineage>
        <taxon>Eukaryota</taxon>
        <taxon>Viridiplantae</taxon>
        <taxon>Streptophyta</taxon>
        <taxon>Embryophyta</taxon>
        <taxon>Tracheophyta</taxon>
        <taxon>Spermatophyta</taxon>
        <taxon>Magnoliopsida</taxon>
        <taxon>Liliopsida</taxon>
        <taxon>Poales</taxon>
        <taxon>Poaceae</taxon>
        <taxon>PACMAD clade</taxon>
        <taxon>Arundinoideae</taxon>
        <taxon>Arundineae</taxon>
        <taxon>Arundo</taxon>
    </lineage>
</organism>
<dbReference type="AlphaFoldDB" id="A0A0A8ZGT7"/>
<name>A0A0A8ZGT7_ARUDO</name>
<evidence type="ECO:0000313" key="1">
    <source>
        <dbReference type="EMBL" id="JAD36908.1"/>
    </source>
</evidence>
<proteinExistence type="predicted"/>
<protein>
    <submittedName>
        <fullName evidence="1">Uncharacterized protein</fullName>
    </submittedName>
</protein>
<reference evidence="1" key="2">
    <citation type="journal article" date="2015" name="Data Brief">
        <title>Shoot transcriptome of the giant reed, Arundo donax.</title>
        <authorList>
            <person name="Barrero R.A."/>
            <person name="Guerrero F.D."/>
            <person name="Moolhuijzen P."/>
            <person name="Goolsby J.A."/>
            <person name="Tidwell J."/>
            <person name="Bellgard S.E."/>
            <person name="Bellgard M.I."/>
        </authorList>
    </citation>
    <scope>NUCLEOTIDE SEQUENCE</scope>
    <source>
        <tissue evidence="1">Shoot tissue taken approximately 20 cm above the soil surface</tissue>
    </source>
</reference>
<dbReference type="EMBL" id="GBRH01260987">
    <property type="protein sequence ID" value="JAD36908.1"/>
    <property type="molecule type" value="Transcribed_RNA"/>
</dbReference>